<dbReference type="Proteomes" id="UP000324222">
    <property type="component" value="Unassembled WGS sequence"/>
</dbReference>
<feature type="region of interest" description="Disordered" evidence="1">
    <location>
        <begin position="41"/>
        <end position="80"/>
    </location>
</feature>
<comment type="caution">
    <text evidence="2">The sequence shown here is derived from an EMBL/GenBank/DDBJ whole genome shotgun (WGS) entry which is preliminary data.</text>
</comment>
<protein>
    <submittedName>
        <fullName evidence="2">Uncharacterized protein</fullName>
    </submittedName>
</protein>
<dbReference type="EMBL" id="VSRR010002630">
    <property type="protein sequence ID" value="MPC32453.1"/>
    <property type="molecule type" value="Genomic_DNA"/>
</dbReference>
<evidence type="ECO:0000313" key="2">
    <source>
        <dbReference type="EMBL" id="MPC32453.1"/>
    </source>
</evidence>
<evidence type="ECO:0000313" key="3">
    <source>
        <dbReference type="Proteomes" id="UP000324222"/>
    </source>
</evidence>
<name>A0A5B7EHC7_PORTR</name>
<gene>
    <name evidence="2" type="ORF">E2C01_025764</name>
</gene>
<sequence>MDECSVSDVGLTEGGTVQEERQVQVQTEGYLDKEGHRYRAIPRTTCHGDGGRGGREGEGTGRDERVGREAEGTDDELVKE</sequence>
<reference evidence="2 3" key="1">
    <citation type="submission" date="2019-05" db="EMBL/GenBank/DDBJ databases">
        <title>Another draft genome of Portunus trituberculatus and its Hox gene families provides insights of decapod evolution.</title>
        <authorList>
            <person name="Jeong J.-H."/>
            <person name="Song I."/>
            <person name="Kim S."/>
            <person name="Choi T."/>
            <person name="Kim D."/>
            <person name="Ryu S."/>
            <person name="Kim W."/>
        </authorList>
    </citation>
    <scope>NUCLEOTIDE SEQUENCE [LARGE SCALE GENOMIC DNA]</scope>
    <source>
        <tissue evidence="2">Muscle</tissue>
    </source>
</reference>
<proteinExistence type="predicted"/>
<evidence type="ECO:0000256" key="1">
    <source>
        <dbReference type="SAM" id="MobiDB-lite"/>
    </source>
</evidence>
<keyword evidence="3" id="KW-1185">Reference proteome</keyword>
<organism evidence="2 3">
    <name type="scientific">Portunus trituberculatus</name>
    <name type="common">Swimming crab</name>
    <name type="synonym">Neptunus trituberculatus</name>
    <dbReference type="NCBI Taxonomy" id="210409"/>
    <lineage>
        <taxon>Eukaryota</taxon>
        <taxon>Metazoa</taxon>
        <taxon>Ecdysozoa</taxon>
        <taxon>Arthropoda</taxon>
        <taxon>Crustacea</taxon>
        <taxon>Multicrustacea</taxon>
        <taxon>Malacostraca</taxon>
        <taxon>Eumalacostraca</taxon>
        <taxon>Eucarida</taxon>
        <taxon>Decapoda</taxon>
        <taxon>Pleocyemata</taxon>
        <taxon>Brachyura</taxon>
        <taxon>Eubrachyura</taxon>
        <taxon>Portunoidea</taxon>
        <taxon>Portunidae</taxon>
        <taxon>Portuninae</taxon>
        <taxon>Portunus</taxon>
    </lineage>
</organism>
<feature type="region of interest" description="Disordered" evidence="1">
    <location>
        <begin position="1"/>
        <end position="23"/>
    </location>
</feature>
<accession>A0A5B7EHC7</accession>
<dbReference type="AlphaFoldDB" id="A0A5B7EHC7"/>
<feature type="compositionally biased region" description="Basic and acidic residues" evidence="1">
    <location>
        <begin position="49"/>
        <end position="80"/>
    </location>
</feature>